<dbReference type="Proteomes" id="UP000250189">
    <property type="component" value="Chromosome"/>
</dbReference>
<sequence>MQEETELRVYFSILKAISERNRRLKEIANYLGLPARSVYPYIDTLMRLGLVEKETPTLGSRKVSLYRIADPVLLTWFTFNVPST</sequence>
<feature type="domain" description="HTH iclR-type" evidence="1">
    <location>
        <begin position="11"/>
        <end position="54"/>
    </location>
</feature>
<proteinExistence type="predicted"/>
<dbReference type="InterPro" id="IPR005471">
    <property type="entry name" value="Tscrpt_reg_IclR_N"/>
</dbReference>
<dbReference type="Pfam" id="PF09339">
    <property type="entry name" value="HTH_IclR"/>
    <property type="match status" value="1"/>
</dbReference>
<dbReference type="GO" id="GO:0003677">
    <property type="term" value="F:DNA binding"/>
    <property type="evidence" value="ECO:0007669"/>
    <property type="project" value="InterPro"/>
</dbReference>
<dbReference type="PANTHER" id="PTHR34704:SF1">
    <property type="entry name" value="ATPASE"/>
    <property type="match status" value="1"/>
</dbReference>
<reference evidence="2 3" key="1">
    <citation type="submission" date="2016-04" db="EMBL/GenBank/DDBJ databases">
        <title>Complete genome sequence of Thermococcus chitonophagus type strain GC74.</title>
        <authorList>
            <person name="Oger P.M."/>
        </authorList>
    </citation>
    <scope>NUCLEOTIDE SEQUENCE [LARGE SCALE GENOMIC DNA]</scope>
    <source>
        <strain evidence="2 3">GC74</strain>
    </source>
</reference>
<dbReference type="InterPro" id="IPR036390">
    <property type="entry name" value="WH_DNA-bd_sf"/>
</dbReference>
<organism evidence="2 3">
    <name type="scientific">Thermococcus chitonophagus</name>
    <dbReference type="NCBI Taxonomy" id="54262"/>
    <lineage>
        <taxon>Archaea</taxon>
        <taxon>Methanobacteriati</taxon>
        <taxon>Methanobacteriota</taxon>
        <taxon>Thermococci</taxon>
        <taxon>Thermococcales</taxon>
        <taxon>Thermococcaceae</taxon>
        <taxon>Thermococcus</taxon>
    </lineage>
</organism>
<accession>A0A2Z2N7C3</accession>
<dbReference type="SUPFAM" id="SSF46785">
    <property type="entry name" value="Winged helix' DNA-binding domain"/>
    <property type="match status" value="1"/>
</dbReference>
<dbReference type="GeneID" id="70784503"/>
<dbReference type="PANTHER" id="PTHR34704">
    <property type="entry name" value="ATPASE"/>
    <property type="match status" value="1"/>
</dbReference>
<evidence type="ECO:0000313" key="3">
    <source>
        <dbReference type="Proteomes" id="UP000250189"/>
    </source>
</evidence>
<evidence type="ECO:0000313" key="2">
    <source>
        <dbReference type="EMBL" id="ASJ17514.1"/>
    </source>
</evidence>
<keyword evidence="3" id="KW-1185">Reference proteome</keyword>
<dbReference type="EMBL" id="CP015193">
    <property type="protein sequence ID" value="ASJ17514.1"/>
    <property type="molecule type" value="Genomic_DNA"/>
</dbReference>
<dbReference type="Gene3D" id="1.10.10.10">
    <property type="entry name" value="Winged helix-like DNA-binding domain superfamily/Winged helix DNA-binding domain"/>
    <property type="match status" value="1"/>
</dbReference>
<dbReference type="RefSeq" id="WP_068578005.1">
    <property type="nucleotide sequence ID" value="NZ_CP015193.1"/>
</dbReference>
<dbReference type="AlphaFoldDB" id="A0A2Z2N7C3"/>
<dbReference type="InterPro" id="IPR036388">
    <property type="entry name" value="WH-like_DNA-bd_sf"/>
</dbReference>
<name>A0A2Z2N7C3_9EURY</name>
<gene>
    <name evidence="2" type="ORF">A3L04_10770</name>
</gene>
<protein>
    <recommendedName>
        <fullName evidence="1">HTH iclR-type domain-containing protein</fullName>
    </recommendedName>
</protein>
<dbReference type="GO" id="GO:0006355">
    <property type="term" value="P:regulation of DNA-templated transcription"/>
    <property type="evidence" value="ECO:0007669"/>
    <property type="project" value="InterPro"/>
</dbReference>
<evidence type="ECO:0000259" key="1">
    <source>
        <dbReference type="Pfam" id="PF09339"/>
    </source>
</evidence>